<dbReference type="Pfam" id="PF00534">
    <property type="entry name" value="Glycos_transf_1"/>
    <property type="match status" value="1"/>
</dbReference>
<dbReference type="Proteomes" id="UP000607281">
    <property type="component" value="Unassembled WGS sequence"/>
</dbReference>
<keyword evidence="2" id="KW-0812">Transmembrane</keyword>
<dbReference type="InterPro" id="IPR028098">
    <property type="entry name" value="Glyco_trans_4-like_N"/>
</dbReference>
<keyword evidence="2" id="KW-1133">Transmembrane helix</keyword>
<evidence type="ECO:0000259" key="3">
    <source>
        <dbReference type="Pfam" id="PF00534"/>
    </source>
</evidence>
<dbReference type="Pfam" id="PF13439">
    <property type="entry name" value="Glyco_transf_4"/>
    <property type="match status" value="1"/>
</dbReference>
<dbReference type="PANTHER" id="PTHR46401">
    <property type="entry name" value="GLYCOSYLTRANSFERASE WBBK-RELATED"/>
    <property type="match status" value="1"/>
</dbReference>
<sequence>MRLNEWINNKFVQSISTPREAENQPRLKTQKAIKLSVLTQFFPPDYAPTGQLIEELVKQLGQQGVDIEVFTSQPGYAFQSQTAPAVEWADRVRIQRSRTAQLWPGRIRGKAVNGVLYTLRALLYMLRAWRRNNVLLVTTAPPFLPVIGYLAYLLFRLPYVCILYDLYPDIAIALGVVSRHSWLARMWNAINRQVWLKAKGIVVLSPAMKQKIVAHCPEVADKVSVIHSWANPDAIVPIPKEENWFAHEYNLVNKFTVLYSGNMGRCHDIDTMLEAAKQLQDEPIQFVCIGGGAKREELIRDVNRLGLNNFTFLPYQDKQVLPHSLTACDLSLVSVDAITEGLVVPSKLYSALASGRPIAVVCSQSSYLREIIAEADCGSAFDNGDGQGLAQFIRFLSRDPQIGERMGKAGRQYMRSHFTPKVISQQYLRVLQQAVLFDEVMTVPQSNVK</sequence>
<feature type="transmembrane region" description="Helical" evidence="2">
    <location>
        <begin position="134"/>
        <end position="155"/>
    </location>
</feature>
<dbReference type="RefSeq" id="WP_190407905.1">
    <property type="nucleotide sequence ID" value="NZ_JACJRF010000025.1"/>
</dbReference>
<evidence type="ECO:0000313" key="6">
    <source>
        <dbReference type="Proteomes" id="UP000607281"/>
    </source>
</evidence>
<dbReference type="Gene3D" id="3.40.50.2000">
    <property type="entry name" value="Glycogen Phosphorylase B"/>
    <property type="match status" value="2"/>
</dbReference>
<keyword evidence="6" id="KW-1185">Reference proteome</keyword>
<keyword evidence="2" id="KW-0472">Membrane</keyword>
<keyword evidence="1" id="KW-0808">Transferase</keyword>
<dbReference type="SUPFAM" id="SSF53756">
    <property type="entry name" value="UDP-Glycosyltransferase/glycogen phosphorylase"/>
    <property type="match status" value="1"/>
</dbReference>
<dbReference type="EMBL" id="JACJRF010000025">
    <property type="protein sequence ID" value="MBD2345470.1"/>
    <property type="molecule type" value="Genomic_DNA"/>
</dbReference>
<name>A0ABR8CSL6_9NOST</name>
<feature type="domain" description="Glycosyltransferase subfamily 4-like N-terminal" evidence="4">
    <location>
        <begin position="52"/>
        <end position="232"/>
    </location>
</feature>
<evidence type="ECO:0000313" key="5">
    <source>
        <dbReference type="EMBL" id="MBD2345470.1"/>
    </source>
</evidence>
<comment type="caution">
    <text evidence="5">The sequence shown here is derived from an EMBL/GenBank/DDBJ whole genome shotgun (WGS) entry which is preliminary data.</text>
</comment>
<organism evidence="5 6">
    <name type="scientific">Anabaena subtropica FACHB-260</name>
    <dbReference type="NCBI Taxonomy" id="2692884"/>
    <lineage>
        <taxon>Bacteria</taxon>
        <taxon>Bacillati</taxon>
        <taxon>Cyanobacteriota</taxon>
        <taxon>Cyanophyceae</taxon>
        <taxon>Nostocales</taxon>
        <taxon>Nostocaceae</taxon>
        <taxon>Anabaena</taxon>
    </lineage>
</organism>
<proteinExistence type="predicted"/>
<evidence type="ECO:0000256" key="2">
    <source>
        <dbReference type="SAM" id="Phobius"/>
    </source>
</evidence>
<accession>A0ABR8CSL6</accession>
<dbReference type="CDD" id="cd03794">
    <property type="entry name" value="GT4_WbuB-like"/>
    <property type="match status" value="1"/>
</dbReference>
<dbReference type="InterPro" id="IPR001296">
    <property type="entry name" value="Glyco_trans_1"/>
</dbReference>
<gene>
    <name evidence="5" type="ORF">H6G18_15135</name>
</gene>
<evidence type="ECO:0000256" key="1">
    <source>
        <dbReference type="ARBA" id="ARBA00022679"/>
    </source>
</evidence>
<dbReference type="PANTHER" id="PTHR46401:SF2">
    <property type="entry name" value="GLYCOSYLTRANSFERASE WBBK-RELATED"/>
    <property type="match status" value="1"/>
</dbReference>
<protein>
    <submittedName>
        <fullName evidence="5">Glycosyltransferase family 4 protein</fullName>
    </submittedName>
</protein>
<reference evidence="5 6" key="1">
    <citation type="journal article" date="2020" name="ISME J.">
        <title>Comparative genomics reveals insights into cyanobacterial evolution and habitat adaptation.</title>
        <authorList>
            <person name="Chen M.Y."/>
            <person name="Teng W.K."/>
            <person name="Zhao L."/>
            <person name="Hu C.X."/>
            <person name="Zhou Y.K."/>
            <person name="Han B.P."/>
            <person name="Song L.R."/>
            <person name="Shu W.S."/>
        </authorList>
    </citation>
    <scope>NUCLEOTIDE SEQUENCE [LARGE SCALE GENOMIC DNA]</scope>
    <source>
        <strain evidence="5 6">FACHB-260</strain>
    </source>
</reference>
<evidence type="ECO:0000259" key="4">
    <source>
        <dbReference type="Pfam" id="PF13439"/>
    </source>
</evidence>
<feature type="domain" description="Glycosyl transferase family 1" evidence="3">
    <location>
        <begin position="252"/>
        <end position="412"/>
    </location>
</feature>